<accession>A0A5S6R9Y6</accession>
<proteinExistence type="predicted"/>
<dbReference type="PANTHER" id="PTHR10775:SF180">
    <property type="entry name" value="TRANSPOSON, EN_SPM-LIKE, TRANSPOSASE-ASSOCIATED DOMAIN PROTEIN-RELATED"/>
    <property type="match status" value="1"/>
</dbReference>
<protein>
    <submittedName>
        <fullName evidence="1">TNP2 like transposable element</fullName>
    </submittedName>
</protein>
<dbReference type="Proteomes" id="UP000000763">
    <property type="component" value="Chromosome 10"/>
</dbReference>
<organism evidence="1 2">
    <name type="scientific">Oryza sativa subsp. japonica</name>
    <name type="common">Rice</name>
    <dbReference type="NCBI Taxonomy" id="39947"/>
    <lineage>
        <taxon>Eukaryota</taxon>
        <taxon>Viridiplantae</taxon>
        <taxon>Streptophyta</taxon>
        <taxon>Embryophyta</taxon>
        <taxon>Tracheophyta</taxon>
        <taxon>Spermatophyta</taxon>
        <taxon>Magnoliopsida</taxon>
        <taxon>Liliopsida</taxon>
        <taxon>Poales</taxon>
        <taxon>Poaceae</taxon>
        <taxon>BOP clade</taxon>
        <taxon>Oryzoideae</taxon>
        <taxon>Oryzeae</taxon>
        <taxon>Oryzinae</taxon>
        <taxon>Oryza</taxon>
        <taxon>Oryza sativa</taxon>
    </lineage>
</organism>
<evidence type="ECO:0000313" key="1">
    <source>
        <dbReference type="EMBL" id="AAL77147.1"/>
    </source>
</evidence>
<dbReference type="AlphaFoldDB" id="A0A5S6R9Y6"/>
<reference evidence="2" key="2">
    <citation type="journal article" date="2008" name="Nucleic Acids Res.">
        <title>The rice annotation project database (RAP-DB): 2008 update.</title>
        <authorList>
            <consortium name="The rice annotation project (RAP)"/>
        </authorList>
    </citation>
    <scope>GENOME REANNOTATION</scope>
    <source>
        <strain evidence="2">cv. Nipponbare</strain>
    </source>
</reference>
<dbReference type="EMBL" id="AC090441">
    <property type="protein sequence ID" value="AAL77147.1"/>
    <property type="molecule type" value="Genomic_DNA"/>
</dbReference>
<sequence>MANIKWIGPKKEVPPEVEDMEYADGCGEDKIDLEEMLRHADPEKAAKDVLYDEIKGCDSEFSTLRSVLELMRLKVRYGWSDSSFDGLLELLKKMIPRSNSLPSNTYQAKKHICPLSLGVEKIHACVNHYILYRKEYASLDKCPTCGASRYTSNTNTCLEESDTFEGTKRKILQLVMWYLLVKGCIKRLFSNPQDAELMRWHQEGHKKDGML</sequence>
<name>A0A5S6R9Y6_ORYSJ</name>
<gene>
    <name evidence="1" type="ORF">OSJNBb0052C09.6</name>
</gene>
<dbReference type="PANTHER" id="PTHR10775">
    <property type="entry name" value="OS08G0208400 PROTEIN"/>
    <property type="match status" value="1"/>
</dbReference>
<reference evidence="2" key="1">
    <citation type="journal article" date="2005" name="Nature">
        <title>The map-based sequence of the rice genome.</title>
        <authorList>
            <consortium name="International rice genome sequencing project (IRGSP)"/>
            <person name="Matsumoto T."/>
            <person name="Wu J."/>
            <person name="Kanamori H."/>
            <person name="Katayose Y."/>
            <person name="Fujisawa M."/>
            <person name="Namiki N."/>
            <person name="Mizuno H."/>
            <person name="Yamamoto K."/>
            <person name="Antonio B.A."/>
            <person name="Baba T."/>
            <person name="Sakata K."/>
            <person name="Nagamura Y."/>
            <person name="Aoki H."/>
            <person name="Arikawa K."/>
            <person name="Arita K."/>
            <person name="Bito T."/>
            <person name="Chiden Y."/>
            <person name="Fujitsuka N."/>
            <person name="Fukunaka R."/>
            <person name="Hamada M."/>
            <person name="Harada C."/>
            <person name="Hayashi A."/>
            <person name="Hijishita S."/>
            <person name="Honda M."/>
            <person name="Hosokawa S."/>
            <person name="Ichikawa Y."/>
            <person name="Idonuma A."/>
            <person name="Iijima M."/>
            <person name="Ikeda M."/>
            <person name="Ikeno M."/>
            <person name="Ito K."/>
            <person name="Ito S."/>
            <person name="Ito T."/>
            <person name="Ito Y."/>
            <person name="Ito Y."/>
            <person name="Iwabuchi A."/>
            <person name="Kamiya K."/>
            <person name="Karasawa W."/>
            <person name="Kurita K."/>
            <person name="Katagiri S."/>
            <person name="Kikuta A."/>
            <person name="Kobayashi H."/>
            <person name="Kobayashi N."/>
            <person name="Machita K."/>
            <person name="Maehara T."/>
            <person name="Masukawa M."/>
            <person name="Mizubayashi T."/>
            <person name="Mukai Y."/>
            <person name="Nagasaki H."/>
            <person name="Nagata Y."/>
            <person name="Naito S."/>
            <person name="Nakashima M."/>
            <person name="Nakama Y."/>
            <person name="Nakamichi Y."/>
            <person name="Nakamura M."/>
            <person name="Meguro A."/>
            <person name="Negishi M."/>
            <person name="Ohta I."/>
            <person name="Ohta T."/>
            <person name="Okamoto M."/>
            <person name="Ono N."/>
            <person name="Saji S."/>
            <person name="Sakaguchi M."/>
            <person name="Sakai K."/>
            <person name="Shibata M."/>
            <person name="Shimokawa T."/>
            <person name="Song J."/>
            <person name="Takazaki Y."/>
            <person name="Terasawa K."/>
            <person name="Tsugane M."/>
            <person name="Tsuji K."/>
            <person name="Ueda S."/>
            <person name="Waki K."/>
            <person name="Yamagata H."/>
            <person name="Yamamoto M."/>
            <person name="Yamamoto S."/>
            <person name="Yamane H."/>
            <person name="Yoshiki S."/>
            <person name="Yoshihara R."/>
            <person name="Yukawa K."/>
            <person name="Zhong H."/>
            <person name="Yano M."/>
            <person name="Yuan Q."/>
            <person name="Ouyang S."/>
            <person name="Liu J."/>
            <person name="Jones K.M."/>
            <person name="Gansberger K."/>
            <person name="Moffat K."/>
            <person name="Hill J."/>
            <person name="Bera J."/>
            <person name="Fadrosh D."/>
            <person name="Jin S."/>
            <person name="Johri S."/>
            <person name="Kim M."/>
            <person name="Overton L."/>
            <person name="Reardon M."/>
            <person name="Tsitrin T."/>
            <person name="Vuong H."/>
            <person name="Weaver B."/>
            <person name="Ciecko A."/>
            <person name="Tallon L."/>
            <person name="Jackson J."/>
            <person name="Pai G."/>
            <person name="Aken S.V."/>
            <person name="Utterback T."/>
            <person name="Reidmuller S."/>
            <person name="Feldblyum T."/>
            <person name="Hsiao J."/>
            <person name="Zismann V."/>
            <person name="Iobst S."/>
            <person name="de Vazeille A.R."/>
            <person name="Buell C.R."/>
            <person name="Ying K."/>
            <person name="Li Y."/>
            <person name="Lu T."/>
            <person name="Huang Y."/>
            <person name="Zhao Q."/>
            <person name="Feng Q."/>
            <person name="Zhang L."/>
            <person name="Zhu J."/>
            <person name="Weng Q."/>
            <person name="Mu J."/>
            <person name="Lu Y."/>
            <person name="Fan D."/>
            <person name="Liu Y."/>
            <person name="Guan J."/>
            <person name="Zhang Y."/>
            <person name="Yu S."/>
            <person name="Liu X."/>
            <person name="Zhang Y."/>
            <person name="Hong G."/>
            <person name="Han B."/>
            <person name="Choisne N."/>
            <person name="Demange N."/>
            <person name="Orjeda G."/>
            <person name="Samain S."/>
            <person name="Cattolico L."/>
            <person name="Pelletier E."/>
            <person name="Couloux A."/>
            <person name="Segurens B."/>
            <person name="Wincker P."/>
            <person name="D'Hont A."/>
            <person name="Scarpelli C."/>
            <person name="Weissenbach J."/>
            <person name="Salanoubat M."/>
            <person name="Quetier F."/>
            <person name="Yu Y."/>
            <person name="Kim H.R."/>
            <person name="Rambo T."/>
            <person name="Currie J."/>
            <person name="Collura K."/>
            <person name="Luo M."/>
            <person name="Yang T."/>
            <person name="Ammiraju J.S.S."/>
            <person name="Engler F."/>
            <person name="Soderlund C."/>
            <person name="Wing R.A."/>
            <person name="Palmer L.E."/>
            <person name="de la Bastide M."/>
            <person name="Spiegel L."/>
            <person name="Nascimento L."/>
            <person name="Zutavern T."/>
            <person name="O'Shaughnessy A."/>
            <person name="Dike S."/>
            <person name="Dedhia N."/>
            <person name="Preston R."/>
            <person name="Balija V."/>
            <person name="McCombie W.R."/>
            <person name="Chow T."/>
            <person name="Chen H."/>
            <person name="Chung M."/>
            <person name="Chen C."/>
            <person name="Shaw J."/>
            <person name="Wu H."/>
            <person name="Hsiao K."/>
            <person name="Chao Y."/>
            <person name="Chu M."/>
            <person name="Cheng C."/>
            <person name="Hour A."/>
            <person name="Lee P."/>
            <person name="Lin S."/>
            <person name="Lin Y."/>
            <person name="Liou J."/>
            <person name="Liu S."/>
            <person name="Hsing Y."/>
            <person name="Raghuvanshi S."/>
            <person name="Mohanty A."/>
            <person name="Bharti A.K."/>
            <person name="Gaur A."/>
            <person name="Gupta V."/>
            <person name="Kumar D."/>
            <person name="Ravi V."/>
            <person name="Vij S."/>
            <person name="Kapur A."/>
            <person name="Khurana P."/>
            <person name="Khurana P."/>
            <person name="Khurana J.P."/>
            <person name="Tyagi A.K."/>
            <person name="Gaikwad K."/>
            <person name="Singh A."/>
            <person name="Dalal V."/>
            <person name="Srivastava S."/>
            <person name="Dixit A."/>
            <person name="Pal A.K."/>
            <person name="Ghazi I.A."/>
            <person name="Yadav M."/>
            <person name="Pandit A."/>
            <person name="Bhargava A."/>
            <person name="Sureshbabu K."/>
            <person name="Batra K."/>
            <person name="Sharma T.R."/>
            <person name="Mohapatra T."/>
            <person name="Singh N.K."/>
            <person name="Messing J."/>
            <person name="Nelson A.B."/>
            <person name="Fuks G."/>
            <person name="Kavchok S."/>
            <person name="Keizer G."/>
            <person name="Linton E."/>
            <person name="Llaca V."/>
            <person name="Song R."/>
            <person name="Tanyolac B."/>
            <person name="Young S."/>
            <person name="Ho-Il K."/>
            <person name="Hahn J.H."/>
            <person name="Sangsakoo G."/>
            <person name="Vanavichit A."/>
            <person name="de Mattos Luiz.A.T."/>
            <person name="Zimmer P.D."/>
            <person name="Malone G."/>
            <person name="Dellagostin O."/>
            <person name="de Oliveira A.C."/>
            <person name="Bevan M."/>
            <person name="Bancroft I."/>
            <person name="Minx P."/>
            <person name="Cordum H."/>
            <person name="Wilson R."/>
            <person name="Cheng Z."/>
            <person name="Jin W."/>
            <person name="Jiang J."/>
            <person name="Leong S.A."/>
            <person name="Iwama H."/>
            <person name="Gojobori T."/>
            <person name="Itoh T."/>
            <person name="Niimura Y."/>
            <person name="Fujii Y."/>
            <person name="Habara T."/>
            <person name="Sakai H."/>
            <person name="Sato Y."/>
            <person name="Wilson G."/>
            <person name="Kumar K."/>
            <person name="McCouch S."/>
            <person name="Juretic N."/>
            <person name="Hoen D."/>
            <person name="Wright S."/>
            <person name="Bruskiewich R."/>
            <person name="Bureau T."/>
            <person name="Miyao A."/>
            <person name="Hirochika H."/>
            <person name="Nishikawa T."/>
            <person name="Kadowaki K."/>
            <person name="Sugiura M."/>
            <person name="Burr B."/>
            <person name="Sasaki T."/>
        </authorList>
    </citation>
    <scope>NUCLEOTIDE SEQUENCE [LARGE SCALE GENOMIC DNA]</scope>
    <source>
        <strain evidence="2">cv. Nipponbare</strain>
    </source>
</reference>
<evidence type="ECO:0000313" key="2">
    <source>
        <dbReference type="Proteomes" id="UP000000763"/>
    </source>
</evidence>